<dbReference type="SUPFAM" id="SSF117281">
    <property type="entry name" value="Kelch motif"/>
    <property type="match status" value="1"/>
</dbReference>
<dbReference type="InterPro" id="IPR051568">
    <property type="entry name" value="LZTR1/Attractin"/>
</dbReference>
<evidence type="ECO:0008006" key="20">
    <source>
        <dbReference type="Google" id="ProtNLM"/>
    </source>
</evidence>
<dbReference type="InterPro" id="IPR000742">
    <property type="entry name" value="EGF"/>
</dbReference>
<dbReference type="CDD" id="cd00041">
    <property type="entry name" value="CUB"/>
    <property type="match status" value="1"/>
</dbReference>
<dbReference type="InterPro" id="IPR035914">
    <property type="entry name" value="Sperma_CUB_dom_sf"/>
</dbReference>
<dbReference type="Pfam" id="PF23106">
    <property type="entry name" value="EGF_Teneurin"/>
    <property type="match status" value="1"/>
</dbReference>
<keyword evidence="4 14" id="KW-0812">Transmembrane</keyword>
<proteinExistence type="predicted"/>
<dbReference type="GO" id="GO:0016020">
    <property type="term" value="C:membrane"/>
    <property type="evidence" value="ECO:0007669"/>
    <property type="project" value="UniProtKB-SubCell"/>
</dbReference>
<dbReference type="InterPro" id="IPR000859">
    <property type="entry name" value="CUB_dom"/>
</dbReference>
<gene>
    <name evidence="18" type="ORF">V9T40_003020</name>
</gene>
<evidence type="ECO:0000256" key="5">
    <source>
        <dbReference type="ARBA" id="ARBA00022729"/>
    </source>
</evidence>
<dbReference type="SUPFAM" id="SSF57196">
    <property type="entry name" value="EGF/Laminin"/>
    <property type="match status" value="1"/>
</dbReference>
<dbReference type="PANTHER" id="PTHR46376">
    <property type="entry name" value="LEUCINE-ZIPPER-LIKE TRANSCRIPTIONAL REGULATOR 1"/>
    <property type="match status" value="1"/>
</dbReference>
<dbReference type="PROSITE" id="PS00022">
    <property type="entry name" value="EGF_1"/>
    <property type="match status" value="1"/>
</dbReference>
<dbReference type="Gene3D" id="2.60.120.290">
    <property type="entry name" value="Spermadhesin, CUB domain"/>
    <property type="match status" value="1"/>
</dbReference>
<feature type="disulfide bond" evidence="13">
    <location>
        <begin position="913"/>
        <end position="927"/>
    </location>
</feature>
<keyword evidence="8 14" id="KW-0472">Membrane</keyword>
<evidence type="ECO:0000256" key="11">
    <source>
        <dbReference type="ARBA" id="ARBA00023292"/>
    </source>
</evidence>
<dbReference type="Proteomes" id="UP001367676">
    <property type="component" value="Unassembled WGS sequence"/>
</dbReference>
<dbReference type="InterPro" id="IPR056732">
    <property type="entry name" value="GBD_ATRN"/>
</dbReference>
<dbReference type="GO" id="GO:0048731">
    <property type="term" value="P:system development"/>
    <property type="evidence" value="ECO:0007669"/>
    <property type="project" value="UniProtKB-ARBA"/>
</dbReference>
<accession>A0AAN9Y8H6</accession>
<keyword evidence="10" id="KW-0325">Glycoprotein</keyword>
<dbReference type="SUPFAM" id="SSF49854">
    <property type="entry name" value="Spermadhesin, CUB domain"/>
    <property type="match status" value="1"/>
</dbReference>
<dbReference type="Pfam" id="PF24973">
    <property type="entry name" value="EGF_LMN_ATRN"/>
    <property type="match status" value="1"/>
</dbReference>
<dbReference type="Gene3D" id="2.10.25.10">
    <property type="entry name" value="Laminin"/>
    <property type="match status" value="2"/>
</dbReference>
<evidence type="ECO:0000256" key="7">
    <source>
        <dbReference type="ARBA" id="ARBA00022989"/>
    </source>
</evidence>
<feature type="disulfide bond" evidence="12">
    <location>
        <begin position="245"/>
        <end position="254"/>
    </location>
</feature>
<feature type="domain" description="EGF-like" evidence="16">
    <location>
        <begin position="221"/>
        <end position="255"/>
    </location>
</feature>
<dbReference type="PROSITE" id="PS50027">
    <property type="entry name" value="EGF_LAM_2"/>
    <property type="match status" value="1"/>
</dbReference>
<evidence type="ECO:0000256" key="2">
    <source>
        <dbReference type="ARBA" id="ARBA00022441"/>
    </source>
</evidence>
<dbReference type="EMBL" id="JBBCAQ010000006">
    <property type="protein sequence ID" value="KAK7603021.1"/>
    <property type="molecule type" value="Genomic_DNA"/>
</dbReference>
<evidence type="ECO:0000256" key="1">
    <source>
        <dbReference type="ARBA" id="ARBA00004167"/>
    </source>
</evidence>
<dbReference type="SMART" id="SM00042">
    <property type="entry name" value="CUB"/>
    <property type="match status" value="1"/>
</dbReference>
<comment type="caution">
    <text evidence="18">The sequence shown here is derived from an EMBL/GenBank/DDBJ whole genome shotgun (WGS) entry which is preliminary data.</text>
</comment>
<evidence type="ECO:0000256" key="14">
    <source>
        <dbReference type="SAM" id="Phobius"/>
    </source>
</evidence>
<dbReference type="SMART" id="SM00180">
    <property type="entry name" value="EGF_Lam"/>
    <property type="match status" value="2"/>
</dbReference>
<sequence length="1263" mass="141154">MSVCNTLLLFGKPKHRQKYSNDILFLIVIYSSVYLVFSYNSKCRDLQCVNGECINGTCICQEGWQGPFCQFCGGKIRLSNQSGFIVDGFGNYSVDIKCSWLIDAGNSSIRLHIEEFSTECGWDYLYIFDGDSVHSPLVAVLSGLMYTNNYAVRKLPEIVTTSGYALIHFYSDIAVNMSGFNISYRLNSCPSRYSSLNCSGNGICIDGVCTCDAMFTGDACDIPVCPNNCSYSNGVCRREQHKCECNSKYKGDDCSQVADNGYWEAIQPKDFIPHGAASHTAVVWKDSMYIIGGESYNRAAMIYVYDFNGNVWETQHIPQMDSPNAPVSRYGHSSVLFGDKIYVYGGVMANAQICNELWAYDISAKSWENITVRSDPCIHSNNTAMCGPLKSVGHTATLFINKSRKPEIMIVIFGYSPMFGFLNTVQEYHFGTREWKIVKTKGFPVKGGYGHSSASDQLTQRIYIYGGYISTNTNSAQMSDRLYSYDPSNRTWKMLMSAPSPRYLHTANFIDGLMLVFGGNTYNGSVKTDSTKCYSHDFLMYDVYCDCWTVFTVPQMFYSDLARFGHSAVVFENTLYVYGGFNGQLMNDILKFSPGKCDAITSQSTCLNMKPGLKCFWDRGQGKCVPNTAISRSQISMSLDTSDDSNMYIICAEETRSQIKAIESLCASLPDCQSCVQTSLHCGWCPHDRKCISNTSFRCSKLPSGSTGFSSLRPYQSCSGDENYYCNNQHTCQACSLISGCHWNRNNGICVPSTNLTLEDQQDVGTCPNSCSEYVSCSNCTENSCMWCHNEERCIDKNGYLPSFPYGQCREWTAQSNRCRSPTGGKSACGFYKSCVECQADPECGWCDDGSGTGLGYCLPGGNTNPQFCSKENWYFTRCPSCQCNGHSTCANNTNICTQPCGNFTHGPHCERCIHGYYGNALNGGTCTHCDCNNQASQCHVETGRCFCTTKGIIGDHCEKCDTQNHYHGDPTAPHGSCFYELTIDYQFTFNLSKKEDRHFRQINFKNTPTKSEVDADFNIMCSVPAKMNITKKTGDRDKERVLLEGHNCSNFRTKFSKTEHIFGIDNNDSMTTFYVYVYDFHPPLWIQISFSQYPKLNLQQFFITFSSCFLLLLLVAAVLWKLKQKYDTYRRRQRLFVEMVQMARRPFSSVQVEMNPINVPEEDVATIAVSDALGRRKKEYPNPIAMEPCNNNKAAVLSLIVRLPTGNDVYAPSGQAGIAIASALITLGNNSRKISIDSTVKTDLKGKSRKCAVTNQNSDSCI</sequence>
<dbReference type="InterPro" id="IPR015915">
    <property type="entry name" value="Kelch-typ_b-propeller"/>
</dbReference>
<dbReference type="InterPro" id="IPR056737">
    <property type="entry name" value="Beta-prop_ATRN-MKLN-like"/>
</dbReference>
<evidence type="ECO:0000313" key="18">
    <source>
        <dbReference type="EMBL" id="KAK7603021.1"/>
    </source>
</evidence>
<keyword evidence="3 12" id="KW-0245">EGF-like domain</keyword>
<dbReference type="SMART" id="SM00181">
    <property type="entry name" value="EGF"/>
    <property type="match status" value="5"/>
</dbReference>
<keyword evidence="9 12" id="KW-1015">Disulfide bond</keyword>
<evidence type="ECO:0000256" key="3">
    <source>
        <dbReference type="ARBA" id="ARBA00022536"/>
    </source>
</evidence>
<evidence type="ECO:0000256" key="12">
    <source>
        <dbReference type="PROSITE-ProRule" id="PRU00076"/>
    </source>
</evidence>
<evidence type="ECO:0000256" key="4">
    <source>
        <dbReference type="ARBA" id="ARBA00022692"/>
    </source>
</evidence>
<dbReference type="GO" id="GO:0005794">
    <property type="term" value="C:Golgi apparatus"/>
    <property type="evidence" value="ECO:0007669"/>
    <property type="project" value="TreeGrafter"/>
</dbReference>
<feature type="disulfide bond" evidence="13">
    <location>
        <begin position="901"/>
        <end position="910"/>
    </location>
</feature>
<dbReference type="SMART" id="SM00612">
    <property type="entry name" value="Kelch"/>
    <property type="match status" value="3"/>
</dbReference>
<evidence type="ECO:0000259" key="15">
    <source>
        <dbReference type="PROSITE" id="PS01180"/>
    </source>
</evidence>
<name>A0AAN9Y8H6_9HEMI</name>
<dbReference type="InterPro" id="IPR056863">
    <property type="entry name" value="LMN_ATRN_NET-like_EGF"/>
</dbReference>
<evidence type="ECO:0000256" key="6">
    <source>
        <dbReference type="ARBA" id="ARBA00022737"/>
    </source>
</evidence>
<protein>
    <recommendedName>
        <fullName evidence="20">Attractin</fullName>
    </recommendedName>
</protein>
<dbReference type="InterPro" id="IPR002165">
    <property type="entry name" value="Plexin_repeat"/>
</dbReference>
<dbReference type="InterPro" id="IPR002049">
    <property type="entry name" value="LE_dom"/>
</dbReference>
<dbReference type="FunFam" id="2.60.120.290:FF:000046">
    <property type="entry name" value="Attractin-like protein 1"/>
    <property type="match status" value="1"/>
</dbReference>
<feature type="transmembrane region" description="Helical" evidence="14">
    <location>
        <begin position="1102"/>
        <end position="1123"/>
    </location>
</feature>
<comment type="subcellular location">
    <subcellularLocation>
        <location evidence="1">Membrane</location>
        <topology evidence="1">Single-pass membrane protein</topology>
    </subcellularLocation>
</comment>
<evidence type="ECO:0000259" key="17">
    <source>
        <dbReference type="PROSITE" id="PS50027"/>
    </source>
</evidence>
<feature type="domain" description="Laminin EGF-like" evidence="17">
    <location>
        <begin position="882"/>
        <end position="929"/>
    </location>
</feature>
<dbReference type="PROSITE" id="PS50026">
    <property type="entry name" value="EGF_3"/>
    <property type="match status" value="1"/>
</dbReference>
<keyword evidence="7 14" id="KW-1133">Transmembrane helix</keyword>
<dbReference type="SMART" id="SM00423">
    <property type="entry name" value="PSI"/>
    <property type="match status" value="5"/>
</dbReference>
<keyword evidence="11 13" id="KW-0424">Laminin EGF-like domain</keyword>
<dbReference type="Gene3D" id="2.120.10.80">
    <property type="entry name" value="Kelch-type beta propeller"/>
    <property type="match status" value="2"/>
</dbReference>
<dbReference type="CDD" id="cd00055">
    <property type="entry name" value="EGF_Lam"/>
    <property type="match status" value="2"/>
</dbReference>
<reference evidence="18 19" key="1">
    <citation type="submission" date="2024-03" db="EMBL/GenBank/DDBJ databases">
        <title>Adaptation during the transition from Ophiocordyceps entomopathogen to insect associate is accompanied by gene loss and intensified selection.</title>
        <authorList>
            <person name="Ward C.M."/>
            <person name="Onetto C.A."/>
            <person name="Borneman A.R."/>
        </authorList>
    </citation>
    <scope>NUCLEOTIDE SEQUENCE [LARGE SCALE GENOMIC DNA]</scope>
    <source>
        <strain evidence="18">AWRI1</strain>
        <tissue evidence="18">Single Adult Female</tissue>
    </source>
</reference>
<comment type="caution">
    <text evidence="12">Lacks conserved residue(s) required for the propagation of feature annotation.</text>
</comment>
<evidence type="ECO:0000256" key="13">
    <source>
        <dbReference type="PROSITE-ProRule" id="PRU00460"/>
    </source>
</evidence>
<dbReference type="PROSITE" id="PS01180">
    <property type="entry name" value="CUB"/>
    <property type="match status" value="1"/>
</dbReference>
<keyword evidence="19" id="KW-1185">Reference proteome</keyword>
<dbReference type="PANTHER" id="PTHR46376:SF2">
    <property type="entry name" value="DISTRACTED, ISOFORM B"/>
    <property type="match status" value="1"/>
</dbReference>
<dbReference type="GO" id="GO:0048513">
    <property type="term" value="P:animal organ development"/>
    <property type="evidence" value="ECO:0007669"/>
    <property type="project" value="UniProtKB-ARBA"/>
</dbReference>
<dbReference type="AlphaFoldDB" id="A0AAN9Y8H6"/>
<feature type="domain" description="CUB" evidence="15">
    <location>
        <begin position="72"/>
        <end position="187"/>
    </location>
</feature>
<dbReference type="Pfam" id="PF24972">
    <property type="entry name" value="GBD_ATRN"/>
    <property type="match status" value="1"/>
</dbReference>
<dbReference type="Pfam" id="PF01437">
    <property type="entry name" value="PSI"/>
    <property type="match status" value="3"/>
</dbReference>
<dbReference type="InterPro" id="IPR006652">
    <property type="entry name" value="Kelch_1"/>
</dbReference>
<evidence type="ECO:0000256" key="8">
    <source>
        <dbReference type="ARBA" id="ARBA00023136"/>
    </source>
</evidence>
<keyword evidence="2" id="KW-0880">Kelch repeat</keyword>
<dbReference type="InterPro" id="IPR016201">
    <property type="entry name" value="PSI"/>
</dbReference>
<evidence type="ECO:0000259" key="16">
    <source>
        <dbReference type="PROSITE" id="PS50026"/>
    </source>
</evidence>
<evidence type="ECO:0000256" key="10">
    <source>
        <dbReference type="ARBA" id="ARBA00023180"/>
    </source>
</evidence>
<keyword evidence="5" id="KW-0732">Signal</keyword>
<organism evidence="18 19">
    <name type="scientific">Parthenolecanium corni</name>
    <dbReference type="NCBI Taxonomy" id="536013"/>
    <lineage>
        <taxon>Eukaryota</taxon>
        <taxon>Metazoa</taxon>
        <taxon>Ecdysozoa</taxon>
        <taxon>Arthropoda</taxon>
        <taxon>Hexapoda</taxon>
        <taxon>Insecta</taxon>
        <taxon>Pterygota</taxon>
        <taxon>Neoptera</taxon>
        <taxon>Paraneoptera</taxon>
        <taxon>Hemiptera</taxon>
        <taxon>Sternorrhyncha</taxon>
        <taxon>Coccoidea</taxon>
        <taxon>Coccidae</taxon>
        <taxon>Parthenolecanium</taxon>
    </lineage>
</organism>
<evidence type="ECO:0000256" key="9">
    <source>
        <dbReference type="ARBA" id="ARBA00023157"/>
    </source>
</evidence>
<keyword evidence="6" id="KW-0677">Repeat</keyword>
<dbReference type="Pfam" id="PF24981">
    <property type="entry name" value="Beta-prop_ATRN-LZTR1"/>
    <property type="match status" value="1"/>
</dbReference>
<evidence type="ECO:0000313" key="19">
    <source>
        <dbReference type="Proteomes" id="UP001367676"/>
    </source>
</evidence>